<evidence type="ECO:0000313" key="2">
    <source>
        <dbReference type="Proteomes" id="UP001500460"/>
    </source>
</evidence>
<evidence type="ECO:0000313" key="1">
    <source>
        <dbReference type="EMBL" id="GAA2436728.1"/>
    </source>
</evidence>
<dbReference type="EMBL" id="BAAATK010000015">
    <property type="protein sequence ID" value="GAA2436728.1"/>
    <property type="molecule type" value="Genomic_DNA"/>
</dbReference>
<protein>
    <recommendedName>
        <fullName evidence="3">HTH cro/C1-type domain-containing protein</fullName>
    </recommendedName>
</protein>
<reference evidence="1 2" key="1">
    <citation type="journal article" date="2019" name="Int. J. Syst. Evol. Microbiol.">
        <title>The Global Catalogue of Microorganisms (GCM) 10K type strain sequencing project: providing services to taxonomists for standard genome sequencing and annotation.</title>
        <authorList>
            <consortium name="The Broad Institute Genomics Platform"/>
            <consortium name="The Broad Institute Genome Sequencing Center for Infectious Disease"/>
            <person name="Wu L."/>
            <person name="Ma J."/>
        </authorList>
    </citation>
    <scope>NUCLEOTIDE SEQUENCE [LARGE SCALE GENOMIC DNA]</scope>
    <source>
        <strain evidence="1 2">JCM 6922</strain>
    </source>
</reference>
<name>A0ABN3JQX1_9ACTN</name>
<proteinExistence type="predicted"/>
<evidence type="ECO:0008006" key="3">
    <source>
        <dbReference type="Google" id="ProtNLM"/>
    </source>
</evidence>
<accession>A0ABN3JQX1</accession>
<dbReference type="Proteomes" id="UP001500460">
    <property type="component" value="Unassembled WGS sequence"/>
</dbReference>
<organism evidence="1 2">
    <name type="scientific">Streptomyces glaucus</name>
    <dbReference type="NCBI Taxonomy" id="284029"/>
    <lineage>
        <taxon>Bacteria</taxon>
        <taxon>Bacillati</taxon>
        <taxon>Actinomycetota</taxon>
        <taxon>Actinomycetes</taxon>
        <taxon>Kitasatosporales</taxon>
        <taxon>Streptomycetaceae</taxon>
        <taxon>Streptomyces</taxon>
    </lineage>
</organism>
<comment type="caution">
    <text evidence="1">The sequence shown here is derived from an EMBL/GenBank/DDBJ whole genome shotgun (WGS) entry which is preliminary data.</text>
</comment>
<gene>
    <name evidence="1" type="ORF">GCM10010421_28120</name>
</gene>
<keyword evidence="2" id="KW-1185">Reference proteome</keyword>
<sequence>MGVGVARISQIEHGEGATPDVVAHYLERLGGRLDPVADFGGHTLRIPAGGHQGSAAA</sequence>